<evidence type="ECO:0000313" key="2">
    <source>
        <dbReference type="EMBL" id="UUY02042.1"/>
    </source>
</evidence>
<protein>
    <recommendedName>
        <fullName evidence="4">Secreted protein</fullName>
    </recommendedName>
</protein>
<sequence length="77" mass="8028">MPAPSSAWAIIDVVVVFPWAPATAIVRFSALTWPSSCPRWSSVSPRRRPSARSGFSAAMAVETTSSTSSPAGTFAAS</sequence>
<feature type="region of interest" description="Disordered" evidence="1">
    <location>
        <begin position="39"/>
        <end position="77"/>
    </location>
</feature>
<reference evidence="3" key="1">
    <citation type="submission" date="2021-11" db="EMBL/GenBank/DDBJ databases">
        <title>Cultivation dependent microbiological survey of springs from the worlds oldest radium mine currently devoted to the extraction of radon-saturated water.</title>
        <authorList>
            <person name="Kapinusova G."/>
            <person name="Smrhova T."/>
            <person name="Strejcek M."/>
            <person name="Suman J."/>
            <person name="Jani K."/>
            <person name="Pajer P."/>
            <person name="Uhlik O."/>
        </authorList>
    </citation>
    <scope>NUCLEOTIDE SEQUENCE [LARGE SCALE GENOMIC DNA]</scope>
    <source>
        <strain evidence="3">J379</strain>
    </source>
</reference>
<gene>
    <name evidence="2" type="ORF">LRS13_15110</name>
</gene>
<accession>A0ABY5PBQ9</accession>
<keyword evidence="3" id="KW-1185">Reference proteome</keyword>
<name>A0ABY5PBQ9_9ACTN</name>
<evidence type="ECO:0008006" key="4">
    <source>
        <dbReference type="Google" id="ProtNLM"/>
    </source>
</evidence>
<proteinExistence type="predicted"/>
<feature type="compositionally biased region" description="Polar residues" evidence="1">
    <location>
        <begin position="62"/>
        <end position="77"/>
    </location>
</feature>
<dbReference type="EMBL" id="CP088295">
    <property type="protein sequence ID" value="UUY02042.1"/>
    <property type="molecule type" value="Genomic_DNA"/>
</dbReference>
<evidence type="ECO:0000256" key="1">
    <source>
        <dbReference type="SAM" id="MobiDB-lite"/>
    </source>
</evidence>
<organism evidence="2 3">
    <name type="scientific">Svornostia abyssi</name>
    <dbReference type="NCBI Taxonomy" id="2898438"/>
    <lineage>
        <taxon>Bacteria</taxon>
        <taxon>Bacillati</taxon>
        <taxon>Actinomycetota</taxon>
        <taxon>Thermoleophilia</taxon>
        <taxon>Solirubrobacterales</taxon>
        <taxon>Baekduiaceae</taxon>
        <taxon>Svornostia</taxon>
    </lineage>
</organism>
<dbReference type="Proteomes" id="UP001058860">
    <property type="component" value="Chromosome"/>
</dbReference>
<evidence type="ECO:0000313" key="3">
    <source>
        <dbReference type="Proteomes" id="UP001058860"/>
    </source>
</evidence>